<organism evidence="2 3">
    <name type="scientific">Actinomadura graeca</name>
    <dbReference type="NCBI Taxonomy" id="2750812"/>
    <lineage>
        <taxon>Bacteria</taxon>
        <taxon>Bacillati</taxon>
        <taxon>Actinomycetota</taxon>
        <taxon>Actinomycetes</taxon>
        <taxon>Streptosporangiales</taxon>
        <taxon>Thermomonosporaceae</taxon>
        <taxon>Actinomadura</taxon>
    </lineage>
</organism>
<dbReference type="RefSeq" id="WP_231333632.1">
    <property type="nucleotide sequence ID" value="NZ_CP059572.1"/>
</dbReference>
<evidence type="ECO:0000313" key="3">
    <source>
        <dbReference type="Proteomes" id="UP001049518"/>
    </source>
</evidence>
<evidence type="ECO:0000313" key="2">
    <source>
        <dbReference type="EMBL" id="QXJ20556.1"/>
    </source>
</evidence>
<proteinExistence type="predicted"/>
<name>A0ABX8QP33_9ACTN</name>
<dbReference type="Proteomes" id="UP001049518">
    <property type="component" value="Chromosome"/>
</dbReference>
<protein>
    <submittedName>
        <fullName evidence="2">Uncharacterized protein</fullName>
    </submittedName>
</protein>
<sequence length="58" mass="5754">MFEQPPCPDGHGGECPERACVECGTAVLVGLLPAAPGPAPAEGHDTSPSRTGSVRAVA</sequence>
<gene>
    <name evidence="2" type="ORF">AGRA3207_001287</name>
</gene>
<feature type="region of interest" description="Disordered" evidence="1">
    <location>
        <begin position="33"/>
        <end position="58"/>
    </location>
</feature>
<evidence type="ECO:0000256" key="1">
    <source>
        <dbReference type="SAM" id="MobiDB-lite"/>
    </source>
</evidence>
<reference evidence="2" key="1">
    <citation type="submission" date="2020-07" db="EMBL/GenBank/DDBJ databases">
        <authorList>
            <person name="Tarantini F.S."/>
            <person name="Hong K.W."/>
            <person name="Chan K.G."/>
        </authorList>
    </citation>
    <scope>NUCLEOTIDE SEQUENCE</scope>
    <source>
        <strain evidence="2">32-07</strain>
    </source>
</reference>
<keyword evidence="3" id="KW-1185">Reference proteome</keyword>
<dbReference type="EMBL" id="CP059572">
    <property type="protein sequence ID" value="QXJ20556.1"/>
    <property type="molecule type" value="Genomic_DNA"/>
</dbReference>
<accession>A0ABX8QP33</accession>